<dbReference type="EMBL" id="CP126084">
    <property type="protein sequence ID" value="WHX51515.1"/>
    <property type="molecule type" value="Genomic_DNA"/>
</dbReference>
<organism evidence="1 2">
    <name type="scientific">Paenibacillus woosongensis</name>
    <dbReference type="NCBI Taxonomy" id="307580"/>
    <lineage>
        <taxon>Bacteria</taxon>
        <taxon>Bacillati</taxon>
        <taxon>Bacillota</taxon>
        <taxon>Bacilli</taxon>
        <taxon>Bacillales</taxon>
        <taxon>Paenibacillaceae</taxon>
        <taxon>Paenibacillus</taxon>
    </lineage>
</organism>
<sequence length="160" mass="18122">MKAITIIQPWATFLALEEKRFETRSWATRHRGPIAIHAGKKVDKRICREEPFRSILAKHGYTADNLPTGAVIALANLQSCYAVTRPFGETGDVWLEAEGKLVIWDVPRLVALAAQEGHEYAFGDYGHGRYAWEMTDVQLLEKPVLAKGMQGLWNWEEQAE</sequence>
<proteinExistence type="predicted"/>
<dbReference type="Proteomes" id="UP001177943">
    <property type="component" value="Chromosome"/>
</dbReference>
<accession>A0AA95IE59</accession>
<dbReference type="SUPFAM" id="SSF88697">
    <property type="entry name" value="PUA domain-like"/>
    <property type="match status" value="1"/>
</dbReference>
<dbReference type="InterPro" id="IPR015947">
    <property type="entry name" value="PUA-like_sf"/>
</dbReference>
<gene>
    <name evidence="1" type="ORF">QNH46_15910</name>
</gene>
<evidence type="ECO:0000313" key="1">
    <source>
        <dbReference type="EMBL" id="WHX51515.1"/>
    </source>
</evidence>
<dbReference type="RefSeq" id="WP_283928462.1">
    <property type="nucleotide sequence ID" value="NZ_CP126084.1"/>
</dbReference>
<reference evidence="1" key="1">
    <citation type="submission" date="2023-05" db="EMBL/GenBank/DDBJ databases">
        <title>Comparative genomics of Bacillaceae isolates and their secondary metabolite potential.</title>
        <authorList>
            <person name="Song L."/>
            <person name="Nielsen L.J."/>
            <person name="Mohite O."/>
            <person name="Xu X."/>
            <person name="Weber T."/>
            <person name="Kovacs A.T."/>
        </authorList>
    </citation>
    <scope>NUCLEOTIDE SEQUENCE</scope>
    <source>
        <strain evidence="1">B2_4</strain>
    </source>
</reference>
<evidence type="ECO:0000313" key="2">
    <source>
        <dbReference type="Proteomes" id="UP001177943"/>
    </source>
</evidence>
<dbReference type="AlphaFoldDB" id="A0AA95IE59"/>
<dbReference type="Gene3D" id="2.30.130.30">
    <property type="entry name" value="Hypothetical protein"/>
    <property type="match status" value="1"/>
</dbReference>
<dbReference type="KEGG" id="pwn:QNH46_15910"/>
<name>A0AA95IE59_9BACL</name>
<protein>
    <submittedName>
        <fullName evidence="1">ASCH domain-containing protein</fullName>
    </submittedName>
</protein>